<sequence length="232" mass="26368">MKGEKYSSERRALHDQILAETINQPPSDFPLAVFIGGGAAAGKSTLRDQVIIPWLGISPVIIDADIMKARLVLNPCHSLASEKTGIEIHKESKYIAQKAIYLCLDNKNSFIYDSSLAAPPDEYLPFIHRAKKAGYHLIIVGVYTSEEVALTRERKRFQKIHRKVPERIFRYFHHQFPVTFMAIEDQFDRMRIYDNSFEGASGSVIAERDGSGLHIINGEKFREFMEKAAQNQ</sequence>
<dbReference type="InterPro" id="IPR044802">
    <property type="entry name" value="NADKc-like"/>
</dbReference>
<comment type="catalytic activity">
    <reaction evidence="6">
        <text>UDP-N-acetyl-alpha-D-glucosamine + ATP = UDP-N-acetyl-alpha-D-glucosamine 3'-phosphate + ADP + H(+)</text>
        <dbReference type="Rhea" id="RHEA:32671"/>
        <dbReference type="ChEBI" id="CHEBI:15378"/>
        <dbReference type="ChEBI" id="CHEBI:30616"/>
        <dbReference type="ChEBI" id="CHEBI:57705"/>
        <dbReference type="ChEBI" id="CHEBI:64353"/>
        <dbReference type="ChEBI" id="CHEBI:456216"/>
        <dbReference type="EC" id="2.7.1.176"/>
    </reaction>
</comment>
<dbReference type="KEGG" id="fwa:DCMF_23605"/>
<dbReference type="RefSeq" id="WP_214658847.1">
    <property type="nucleotide sequence ID" value="NZ_CP017634.1"/>
</dbReference>
<evidence type="ECO:0000259" key="7">
    <source>
        <dbReference type="Pfam" id="PF06414"/>
    </source>
</evidence>
<dbReference type="PANTHER" id="PTHR31153:SF1">
    <property type="entry name" value="CALMODULIN CALCIUM-DEPENDENT NAD KINASE"/>
    <property type="match status" value="1"/>
</dbReference>
<keyword evidence="4" id="KW-0067">ATP-binding</keyword>
<dbReference type="InterPro" id="IPR027417">
    <property type="entry name" value="P-loop_NTPase"/>
</dbReference>
<dbReference type="EC" id="2.7.1.176" evidence="2"/>
<keyword evidence="3" id="KW-0547">Nucleotide-binding</keyword>
<evidence type="ECO:0000256" key="2">
    <source>
        <dbReference type="ARBA" id="ARBA00011963"/>
    </source>
</evidence>
<dbReference type="PANTHER" id="PTHR31153">
    <property type="entry name" value="CALMODULIN CALCIUM-DEPENDENT NAD KINASE"/>
    <property type="match status" value="1"/>
</dbReference>
<evidence type="ECO:0000256" key="5">
    <source>
        <dbReference type="ARBA" id="ARBA00032897"/>
    </source>
</evidence>
<evidence type="ECO:0000313" key="8">
    <source>
        <dbReference type="EMBL" id="ATW27338.1"/>
    </source>
</evidence>
<name>A0A3G1KXX7_FORW1</name>
<keyword evidence="9" id="KW-1185">Reference proteome</keyword>
<dbReference type="EMBL" id="CP017634">
    <property type="protein sequence ID" value="ATW27338.1"/>
    <property type="molecule type" value="Genomic_DNA"/>
</dbReference>
<organism evidence="8 9">
    <name type="scientific">Formimonas warabiya</name>
    <dbReference type="NCBI Taxonomy" id="1761012"/>
    <lineage>
        <taxon>Bacteria</taxon>
        <taxon>Bacillati</taxon>
        <taxon>Bacillota</taxon>
        <taxon>Clostridia</taxon>
        <taxon>Eubacteriales</taxon>
        <taxon>Peptococcaceae</taxon>
        <taxon>Candidatus Formimonas</taxon>
    </lineage>
</organism>
<evidence type="ECO:0000256" key="3">
    <source>
        <dbReference type="ARBA" id="ARBA00022741"/>
    </source>
</evidence>
<dbReference type="AlphaFoldDB" id="A0A3G1KXX7"/>
<dbReference type="InterPro" id="IPR010488">
    <property type="entry name" value="Zeta_toxin_domain"/>
</dbReference>
<evidence type="ECO:0000256" key="1">
    <source>
        <dbReference type="ARBA" id="ARBA00009104"/>
    </source>
</evidence>
<gene>
    <name evidence="8" type="ORF">DCMF_23605</name>
</gene>
<reference evidence="8 9" key="1">
    <citation type="submission" date="2016-10" db="EMBL/GenBank/DDBJ databases">
        <title>Complete Genome Sequence of Peptococcaceae strain DCMF.</title>
        <authorList>
            <person name="Edwards R.J."/>
            <person name="Holland S.I."/>
            <person name="Deshpande N.P."/>
            <person name="Wong Y.K."/>
            <person name="Ertan H."/>
            <person name="Manefield M."/>
            <person name="Russell T.L."/>
            <person name="Lee M.J."/>
        </authorList>
    </citation>
    <scope>NUCLEOTIDE SEQUENCE [LARGE SCALE GENOMIC DNA]</scope>
    <source>
        <strain evidence="8 9">DCMF</strain>
    </source>
</reference>
<proteinExistence type="inferred from homology"/>
<dbReference type="GO" id="GO:0005524">
    <property type="term" value="F:ATP binding"/>
    <property type="evidence" value="ECO:0007669"/>
    <property type="project" value="UniProtKB-KW"/>
</dbReference>
<evidence type="ECO:0000256" key="4">
    <source>
        <dbReference type="ARBA" id="ARBA00022840"/>
    </source>
</evidence>
<dbReference type="SUPFAM" id="SSF52540">
    <property type="entry name" value="P-loop containing nucleoside triphosphate hydrolases"/>
    <property type="match status" value="1"/>
</dbReference>
<evidence type="ECO:0000313" key="9">
    <source>
        <dbReference type="Proteomes" id="UP000323521"/>
    </source>
</evidence>
<dbReference type="Gene3D" id="3.40.50.300">
    <property type="entry name" value="P-loop containing nucleotide triphosphate hydrolases"/>
    <property type="match status" value="1"/>
</dbReference>
<dbReference type="GO" id="GO:0016301">
    <property type="term" value="F:kinase activity"/>
    <property type="evidence" value="ECO:0007669"/>
    <property type="project" value="InterPro"/>
</dbReference>
<dbReference type="Proteomes" id="UP000323521">
    <property type="component" value="Chromosome"/>
</dbReference>
<protein>
    <recommendedName>
        <fullName evidence="5">UDP-N-acetylglucosamine kinase</fullName>
        <ecNumber evidence="2">2.7.1.176</ecNumber>
    </recommendedName>
    <alternativeName>
        <fullName evidence="5">UDP-N-acetylglucosamine kinase</fullName>
    </alternativeName>
</protein>
<comment type="similarity">
    <text evidence="1">Belongs to the zeta toxin family.</text>
</comment>
<evidence type="ECO:0000256" key="6">
    <source>
        <dbReference type="ARBA" id="ARBA00048178"/>
    </source>
</evidence>
<feature type="domain" description="Zeta toxin" evidence="7">
    <location>
        <begin position="22"/>
        <end position="196"/>
    </location>
</feature>
<dbReference type="Pfam" id="PF06414">
    <property type="entry name" value="Zeta_toxin"/>
    <property type="match status" value="1"/>
</dbReference>
<accession>A0A3G1KXX7</accession>